<evidence type="ECO:0000313" key="5">
    <source>
        <dbReference type="Proteomes" id="UP000784435"/>
    </source>
</evidence>
<dbReference type="AlphaFoldDB" id="A0A921SPN6"/>
<feature type="compositionally biased region" description="Low complexity" evidence="1">
    <location>
        <begin position="404"/>
        <end position="417"/>
    </location>
</feature>
<keyword evidence="2" id="KW-0812">Transmembrane</keyword>
<feature type="transmembrane region" description="Helical" evidence="2">
    <location>
        <begin position="358"/>
        <end position="380"/>
    </location>
</feature>
<proteinExistence type="predicted"/>
<sequence>MSVTAPTTSAGRSDRVLGIDLARGLALFGMMATHILPRIDEAGVLTVVGHLQGRASALFAVLAGISIILSTRTVLRVPGARAWSAAAGLVVRGALIAVIGLFLGELPSGIAIILVNYGALFILAPLFLRFPTWLLGATAWAWFLLAPLVSHAVRTGQVGDTDLVMPAFTSLAAPDMWIGLVLTGYYPLLQWLGYIVLGMWLARLDWSDVQSRIALLLGGIAAAVLALSASALLMNLRGRWELESLYGQQWDTGPTFVDEVLLLGAYGVAPADSPWWLVVAAPHSGTPVDLVQTAGTAMAVIALCLLVGPALARGPVWLHAWLSRPGSAPLSMYTLHICVLAAVGDVPTLLPLPGVGTLTQWFLLNIAIVIAVAVLWTWLVSRRGPLEAIMTAAVRAVQRPLVQDPRSPAPRAAGPISAAPPPDPSAGPRR</sequence>
<evidence type="ECO:0000256" key="2">
    <source>
        <dbReference type="SAM" id="Phobius"/>
    </source>
</evidence>
<feature type="transmembrane region" description="Helical" evidence="2">
    <location>
        <begin position="213"/>
        <end position="234"/>
    </location>
</feature>
<feature type="transmembrane region" description="Helical" evidence="2">
    <location>
        <begin position="51"/>
        <end position="70"/>
    </location>
</feature>
<feature type="region of interest" description="Disordered" evidence="1">
    <location>
        <begin position="401"/>
        <end position="430"/>
    </location>
</feature>
<accession>A0A921SPN6</accession>
<dbReference type="Proteomes" id="UP000784435">
    <property type="component" value="Unassembled WGS sequence"/>
</dbReference>
<feature type="transmembrane region" description="Helical" evidence="2">
    <location>
        <begin position="21"/>
        <end position="39"/>
    </location>
</feature>
<organism evidence="4 5">
    <name type="scientific">Brevibacterium senegalense</name>
    <dbReference type="NCBI Taxonomy" id="1033736"/>
    <lineage>
        <taxon>Bacteria</taxon>
        <taxon>Bacillati</taxon>
        <taxon>Actinomycetota</taxon>
        <taxon>Actinomycetes</taxon>
        <taxon>Micrococcales</taxon>
        <taxon>Brevibacteriaceae</taxon>
        <taxon>Brevibacterium</taxon>
    </lineage>
</organism>
<dbReference type="Pfam" id="PF07786">
    <property type="entry name" value="HGSNAT_cat"/>
    <property type="match status" value="1"/>
</dbReference>
<dbReference type="EMBL" id="DYUK01000298">
    <property type="protein sequence ID" value="HJG81311.1"/>
    <property type="molecule type" value="Genomic_DNA"/>
</dbReference>
<evidence type="ECO:0000313" key="4">
    <source>
        <dbReference type="EMBL" id="HJG81311.1"/>
    </source>
</evidence>
<keyword evidence="2" id="KW-1133">Transmembrane helix</keyword>
<dbReference type="InterPro" id="IPR012429">
    <property type="entry name" value="HGSNAT_cat"/>
</dbReference>
<name>A0A921SPN6_9MICO</name>
<evidence type="ECO:0000256" key="1">
    <source>
        <dbReference type="SAM" id="MobiDB-lite"/>
    </source>
</evidence>
<feature type="transmembrane region" description="Helical" evidence="2">
    <location>
        <begin position="176"/>
        <end position="201"/>
    </location>
</feature>
<protein>
    <submittedName>
        <fullName evidence="4">DUF1624 domain-containing protein</fullName>
    </submittedName>
</protein>
<feature type="transmembrane region" description="Helical" evidence="2">
    <location>
        <begin position="82"/>
        <end position="103"/>
    </location>
</feature>
<feature type="transmembrane region" description="Helical" evidence="2">
    <location>
        <begin position="133"/>
        <end position="153"/>
    </location>
</feature>
<comment type="caution">
    <text evidence="4">The sequence shown here is derived from an EMBL/GenBank/DDBJ whole genome shotgun (WGS) entry which is preliminary data.</text>
</comment>
<feature type="transmembrane region" description="Helical" evidence="2">
    <location>
        <begin position="290"/>
        <end position="312"/>
    </location>
</feature>
<keyword evidence="2" id="KW-0472">Membrane</keyword>
<feature type="compositionally biased region" description="Pro residues" evidence="1">
    <location>
        <begin position="418"/>
        <end position="430"/>
    </location>
</feature>
<feature type="transmembrane region" description="Helical" evidence="2">
    <location>
        <begin position="109"/>
        <end position="128"/>
    </location>
</feature>
<reference evidence="4" key="2">
    <citation type="submission" date="2021-09" db="EMBL/GenBank/DDBJ databases">
        <authorList>
            <person name="Gilroy R."/>
        </authorList>
    </citation>
    <scope>NUCLEOTIDE SEQUENCE</scope>
    <source>
        <strain evidence="4">ChiGjej5B5-7349</strain>
    </source>
</reference>
<gene>
    <name evidence="4" type="ORF">K8V08_12960</name>
</gene>
<evidence type="ECO:0000259" key="3">
    <source>
        <dbReference type="Pfam" id="PF07786"/>
    </source>
</evidence>
<feature type="domain" description="Heparan-alpha-glucosaminide N-acetyltransferase catalytic" evidence="3">
    <location>
        <begin position="15"/>
        <end position="216"/>
    </location>
</feature>
<reference evidence="4" key="1">
    <citation type="journal article" date="2021" name="PeerJ">
        <title>Extensive microbial diversity within the chicken gut microbiome revealed by metagenomics and culture.</title>
        <authorList>
            <person name="Gilroy R."/>
            <person name="Ravi A."/>
            <person name="Getino M."/>
            <person name="Pursley I."/>
            <person name="Horton D.L."/>
            <person name="Alikhan N.F."/>
            <person name="Baker D."/>
            <person name="Gharbi K."/>
            <person name="Hall N."/>
            <person name="Watson M."/>
            <person name="Adriaenssens E.M."/>
            <person name="Foster-Nyarko E."/>
            <person name="Jarju S."/>
            <person name="Secka A."/>
            <person name="Antonio M."/>
            <person name="Oren A."/>
            <person name="Chaudhuri R.R."/>
            <person name="La Ragione R."/>
            <person name="Hildebrand F."/>
            <person name="Pallen M.J."/>
        </authorList>
    </citation>
    <scope>NUCLEOTIDE SEQUENCE</scope>
    <source>
        <strain evidence="4">ChiGjej5B5-7349</strain>
    </source>
</reference>